<comment type="caution">
    <text evidence="4">The sequence shown here is derived from an EMBL/GenBank/DDBJ whole genome shotgun (WGS) entry which is preliminary data.</text>
</comment>
<evidence type="ECO:0000259" key="3">
    <source>
        <dbReference type="PROSITE" id="PS51186"/>
    </source>
</evidence>
<dbReference type="PANTHER" id="PTHR43072">
    <property type="entry name" value="N-ACETYLTRANSFERASE"/>
    <property type="match status" value="1"/>
</dbReference>
<gene>
    <name evidence="4" type="ORF">Ataiwa_31090</name>
</gene>
<evidence type="ECO:0000313" key="5">
    <source>
        <dbReference type="Proteomes" id="UP001307705"/>
    </source>
</evidence>
<feature type="domain" description="N-acetyltransferase" evidence="3">
    <location>
        <begin position="3"/>
        <end position="165"/>
    </location>
</feature>
<protein>
    <submittedName>
        <fullName evidence="4">GNAT family N-acetyltransferase</fullName>
    </submittedName>
</protein>
<keyword evidence="5" id="KW-1185">Reference proteome</keyword>
<dbReference type="PROSITE" id="PS51186">
    <property type="entry name" value="GNAT"/>
    <property type="match status" value="1"/>
</dbReference>
<dbReference type="InterPro" id="IPR016181">
    <property type="entry name" value="Acyl_CoA_acyltransferase"/>
</dbReference>
<reference evidence="4 5" key="1">
    <citation type="submission" date="2023-08" db="EMBL/GenBank/DDBJ databases">
        <title>Draft genome sequence of Algoriphagus taiwanensis.</title>
        <authorList>
            <person name="Takatani N."/>
            <person name="Hosokawa M."/>
            <person name="Sawabe T."/>
        </authorList>
    </citation>
    <scope>NUCLEOTIDE SEQUENCE [LARGE SCALE GENOMIC DNA]</scope>
    <source>
        <strain evidence="4 5">JCM 19755</strain>
    </source>
</reference>
<dbReference type="RefSeq" id="WP_338229662.1">
    <property type="nucleotide sequence ID" value="NZ_BTPE01000012.1"/>
</dbReference>
<name>A0ABQ6Q401_9BACT</name>
<dbReference type="SUPFAM" id="SSF55729">
    <property type="entry name" value="Acyl-CoA N-acyltransferases (Nat)"/>
    <property type="match status" value="1"/>
</dbReference>
<accession>A0ABQ6Q401</accession>
<organism evidence="4 5">
    <name type="scientific">Algoriphagus taiwanensis</name>
    <dbReference type="NCBI Taxonomy" id="1445656"/>
    <lineage>
        <taxon>Bacteria</taxon>
        <taxon>Pseudomonadati</taxon>
        <taxon>Bacteroidota</taxon>
        <taxon>Cytophagia</taxon>
        <taxon>Cytophagales</taxon>
        <taxon>Cyclobacteriaceae</taxon>
        <taxon>Algoriphagus</taxon>
    </lineage>
</organism>
<keyword evidence="1" id="KW-0808">Transferase</keyword>
<dbReference type="CDD" id="cd04301">
    <property type="entry name" value="NAT_SF"/>
    <property type="match status" value="1"/>
</dbReference>
<dbReference type="InterPro" id="IPR000182">
    <property type="entry name" value="GNAT_dom"/>
</dbReference>
<sequence>MSFQIRSFKEEDSSAILEIINDSILNTSFNYDYFPKTLEDIRDMFLEKIRDGIPVLVCESEKQVCGYATFGKFRAKPGYSKTIEHSIYFKAGTQGRGMGTALLRQLIELARKQGYHVMIAGMDSENHGSYRFHERLGFREVGRFPEVAFKFGKWLNLVFMQLDLNPEPNPR</sequence>
<dbReference type="Proteomes" id="UP001307705">
    <property type="component" value="Unassembled WGS sequence"/>
</dbReference>
<dbReference type="Pfam" id="PF13420">
    <property type="entry name" value="Acetyltransf_4"/>
    <property type="match status" value="1"/>
</dbReference>
<dbReference type="Gene3D" id="3.40.630.30">
    <property type="match status" value="1"/>
</dbReference>
<evidence type="ECO:0000256" key="2">
    <source>
        <dbReference type="ARBA" id="ARBA00023315"/>
    </source>
</evidence>
<dbReference type="PANTHER" id="PTHR43072:SF23">
    <property type="entry name" value="UPF0039 PROTEIN C11D3.02C"/>
    <property type="match status" value="1"/>
</dbReference>
<evidence type="ECO:0000313" key="4">
    <source>
        <dbReference type="EMBL" id="GMQ34836.1"/>
    </source>
</evidence>
<dbReference type="EMBL" id="BTPE01000012">
    <property type="protein sequence ID" value="GMQ34836.1"/>
    <property type="molecule type" value="Genomic_DNA"/>
</dbReference>
<keyword evidence="2" id="KW-0012">Acyltransferase</keyword>
<evidence type="ECO:0000256" key="1">
    <source>
        <dbReference type="ARBA" id="ARBA00022679"/>
    </source>
</evidence>
<proteinExistence type="predicted"/>